<organism evidence="7 9">
    <name type="scientific">Janibacter indicus</name>
    <dbReference type="NCBI Taxonomy" id="857417"/>
    <lineage>
        <taxon>Bacteria</taxon>
        <taxon>Bacillati</taxon>
        <taxon>Actinomycetota</taxon>
        <taxon>Actinomycetes</taxon>
        <taxon>Micrococcales</taxon>
        <taxon>Intrasporangiaceae</taxon>
        <taxon>Janibacter</taxon>
    </lineage>
</organism>
<keyword evidence="5" id="KW-0460">Magnesium</keyword>
<name>A0A1L3MDW9_9MICO</name>
<evidence type="ECO:0000256" key="5">
    <source>
        <dbReference type="ARBA" id="ARBA00022842"/>
    </source>
</evidence>
<evidence type="ECO:0000313" key="8">
    <source>
        <dbReference type="EMBL" id="QOK23306.1"/>
    </source>
</evidence>
<dbReference type="InterPro" id="IPR033749">
    <property type="entry name" value="Polyprenyl_synt_CS"/>
</dbReference>
<dbReference type="RefSeq" id="WP_072623691.1">
    <property type="nucleotide sequence ID" value="NZ_CP013290.1"/>
</dbReference>
<dbReference type="Proteomes" id="UP000182938">
    <property type="component" value="Chromosome"/>
</dbReference>
<accession>A0A1L3MDW9</accession>
<evidence type="ECO:0000256" key="3">
    <source>
        <dbReference type="ARBA" id="ARBA00022679"/>
    </source>
</evidence>
<dbReference type="Gene3D" id="1.10.600.10">
    <property type="entry name" value="Farnesyl Diphosphate Synthase"/>
    <property type="match status" value="1"/>
</dbReference>
<dbReference type="SFLD" id="SFLDS00005">
    <property type="entry name" value="Isoprenoid_Synthase_Type_I"/>
    <property type="match status" value="1"/>
</dbReference>
<evidence type="ECO:0000256" key="4">
    <source>
        <dbReference type="ARBA" id="ARBA00022723"/>
    </source>
</evidence>
<comment type="cofactor">
    <cofactor evidence="1">
        <name>Mg(2+)</name>
        <dbReference type="ChEBI" id="CHEBI:18420"/>
    </cofactor>
</comment>
<dbReference type="PANTHER" id="PTHR12001">
    <property type="entry name" value="GERANYLGERANYL PYROPHOSPHATE SYNTHASE"/>
    <property type="match status" value="1"/>
</dbReference>
<evidence type="ECO:0000256" key="1">
    <source>
        <dbReference type="ARBA" id="ARBA00001946"/>
    </source>
</evidence>
<sequence>MTSATPPVLALPEASDALSSRLAEGLERVEALIVERTRNEDDFITEANLHLARAGGKRFRPVLTMLVAELGEGIDDRVVAAAAGVELTHLASLYHDDVMDEADLRRGAPSANARYDNSTAILVGDLLFGTASDIIADLGADAVKIQAQTFIRLCSGQIRDDRPCPEGADPREYYRGVLADKTGVLVATAARYGAMYGGCSPEVVELVTDYGEQLGIAFQLADDLIDIASESGETGKTPGTDLREGKRTLPVLNALASTDPADAELQELLRSELKEPERLERALELLRVHPGMAAAREETLEVGRRATASLDALPDSDAKTALIALMDGVIHRVG</sequence>
<reference evidence="7 9" key="1">
    <citation type="submission" date="2015-11" db="EMBL/GenBank/DDBJ databases">
        <authorList>
            <person name="Zhang Y."/>
            <person name="Guo Z."/>
        </authorList>
    </citation>
    <scope>NUCLEOTIDE SEQUENCE [LARGE SCALE GENOMIC DNA]</scope>
    <source>
        <strain evidence="7 9">YFY001</strain>
    </source>
</reference>
<reference evidence="8 10" key="2">
    <citation type="submission" date="2020-10" db="EMBL/GenBank/DDBJ databases">
        <title>Janibacter indicus TT2 genome sequence.</title>
        <authorList>
            <person name="Lee K."/>
            <person name="Ganzorig M."/>
        </authorList>
    </citation>
    <scope>NUCLEOTIDE SEQUENCE [LARGE SCALE GENOMIC DNA]</scope>
    <source>
        <strain evidence="8 10">TT2</strain>
    </source>
</reference>
<evidence type="ECO:0000256" key="2">
    <source>
        <dbReference type="ARBA" id="ARBA00006706"/>
    </source>
</evidence>
<dbReference type="Proteomes" id="UP000593998">
    <property type="component" value="Chromosome"/>
</dbReference>
<evidence type="ECO:0000313" key="9">
    <source>
        <dbReference type="Proteomes" id="UP000182938"/>
    </source>
</evidence>
<protein>
    <submittedName>
        <fullName evidence="7">Geranylgeranyl pyrophosphate synthase</fullName>
    </submittedName>
    <submittedName>
        <fullName evidence="8">Polyprenyl synthetase family protein</fullName>
    </submittedName>
</protein>
<dbReference type="AlphaFoldDB" id="A0A1L3MDW9"/>
<dbReference type="CDD" id="cd00685">
    <property type="entry name" value="Trans_IPPS_HT"/>
    <property type="match status" value="1"/>
</dbReference>
<keyword evidence="3 6" id="KW-0808">Transferase</keyword>
<dbReference type="PROSITE" id="PS00444">
    <property type="entry name" value="POLYPRENYL_SYNTHASE_2"/>
    <property type="match status" value="1"/>
</dbReference>
<proteinExistence type="inferred from homology"/>
<dbReference type="SUPFAM" id="SSF48576">
    <property type="entry name" value="Terpenoid synthases"/>
    <property type="match status" value="1"/>
</dbReference>
<gene>
    <name evidence="7" type="ORF">ASJ30_02375</name>
    <name evidence="8" type="ORF">IGS73_02450</name>
</gene>
<evidence type="ECO:0000313" key="7">
    <source>
        <dbReference type="EMBL" id="APH00515.1"/>
    </source>
</evidence>
<dbReference type="EMBL" id="CP062789">
    <property type="protein sequence ID" value="QOK23306.1"/>
    <property type="molecule type" value="Genomic_DNA"/>
</dbReference>
<evidence type="ECO:0000313" key="10">
    <source>
        <dbReference type="Proteomes" id="UP000593998"/>
    </source>
</evidence>
<dbReference type="SFLD" id="SFLDG01017">
    <property type="entry name" value="Polyprenyl_Transferase_Like"/>
    <property type="match status" value="1"/>
</dbReference>
<evidence type="ECO:0000256" key="6">
    <source>
        <dbReference type="RuleBase" id="RU004466"/>
    </source>
</evidence>
<dbReference type="InterPro" id="IPR000092">
    <property type="entry name" value="Polyprenyl_synt"/>
</dbReference>
<keyword evidence="9" id="KW-1185">Reference proteome</keyword>
<comment type="similarity">
    <text evidence="2 6">Belongs to the FPP/GGPP synthase family.</text>
</comment>
<dbReference type="GO" id="GO:0004659">
    <property type="term" value="F:prenyltransferase activity"/>
    <property type="evidence" value="ECO:0007669"/>
    <property type="project" value="InterPro"/>
</dbReference>
<dbReference type="PANTHER" id="PTHR12001:SF69">
    <property type="entry name" value="ALL TRANS-POLYPRENYL-DIPHOSPHATE SYNTHASE PDSS1"/>
    <property type="match status" value="1"/>
</dbReference>
<dbReference type="Pfam" id="PF00348">
    <property type="entry name" value="polyprenyl_synt"/>
    <property type="match status" value="1"/>
</dbReference>
<dbReference type="KEGG" id="jte:ASJ30_02375"/>
<keyword evidence="4" id="KW-0479">Metal-binding</keyword>
<dbReference type="GO" id="GO:0008299">
    <property type="term" value="P:isoprenoid biosynthetic process"/>
    <property type="evidence" value="ECO:0007669"/>
    <property type="project" value="InterPro"/>
</dbReference>
<dbReference type="GO" id="GO:0046872">
    <property type="term" value="F:metal ion binding"/>
    <property type="evidence" value="ECO:0007669"/>
    <property type="project" value="UniProtKB-KW"/>
</dbReference>
<dbReference type="InterPro" id="IPR008949">
    <property type="entry name" value="Isoprenoid_synthase_dom_sf"/>
</dbReference>
<dbReference type="EMBL" id="CP013290">
    <property type="protein sequence ID" value="APH00515.1"/>
    <property type="molecule type" value="Genomic_DNA"/>
</dbReference>